<dbReference type="AlphaFoldDB" id="A0A9Q0L0V0"/>
<dbReference type="EMBL" id="JAMYWD010000002">
    <property type="protein sequence ID" value="KAJ4979776.1"/>
    <property type="molecule type" value="Genomic_DNA"/>
</dbReference>
<accession>A0A9Q0L0V0</accession>
<name>A0A9Q0L0V0_9MAGN</name>
<evidence type="ECO:0000313" key="3">
    <source>
        <dbReference type="Proteomes" id="UP001141806"/>
    </source>
</evidence>
<protein>
    <submittedName>
        <fullName evidence="2">Uncharacterized protein</fullName>
    </submittedName>
</protein>
<evidence type="ECO:0000313" key="2">
    <source>
        <dbReference type="EMBL" id="KAJ4979776.1"/>
    </source>
</evidence>
<organism evidence="2 3">
    <name type="scientific">Protea cynaroides</name>
    <dbReference type="NCBI Taxonomy" id="273540"/>
    <lineage>
        <taxon>Eukaryota</taxon>
        <taxon>Viridiplantae</taxon>
        <taxon>Streptophyta</taxon>
        <taxon>Embryophyta</taxon>
        <taxon>Tracheophyta</taxon>
        <taxon>Spermatophyta</taxon>
        <taxon>Magnoliopsida</taxon>
        <taxon>Proteales</taxon>
        <taxon>Proteaceae</taxon>
        <taxon>Protea</taxon>
    </lineage>
</organism>
<gene>
    <name evidence="2" type="ORF">NE237_010556</name>
</gene>
<feature type="region of interest" description="Disordered" evidence="1">
    <location>
        <begin position="69"/>
        <end position="88"/>
    </location>
</feature>
<keyword evidence="3" id="KW-1185">Reference proteome</keyword>
<comment type="caution">
    <text evidence="2">The sequence shown here is derived from an EMBL/GenBank/DDBJ whole genome shotgun (WGS) entry which is preliminary data.</text>
</comment>
<reference evidence="2" key="1">
    <citation type="journal article" date="2023" name="Plant J.">
        <title>The genome of the king protea, Protea cynaroides.</title>
        <authorList>
            <person name="Chang J."/>
            <person name="Duong T.A."/>
            <person name="Schoeman C."/>
            <person name="Ma X."/>
            <person name="Roodt D."/>
            <person name="Barker N."/>
            <person name="Li Z."/>
            <person name="Van de Peer Y."/>
            <person name="Mizrachi E."/>
        </authorList>
    </citation>
    <scope>NUCLEOTIDE SEQUENCE</scope>
    <source>
        <tissue evidence="2">Young leaves</tissue>
    </source>
</reference>
<evidence type="ECO:0000256" key="1">
    <source>
        <dbReference type="SAM" id="MobiDB-lite"/>
    </source>
</evidence>
<dbReference type="Proteomes" id="UP001141806">
    <property type="component" value="Unassembled WGS sequence"/>
</dbReference>
<proteinExistence type="predicted"/>
<sequence length="191" mass="21882">MDRRREEAPWHEERHERAPTLVQRAVDVIRSQFALALDPVPQQEHEVGRTLNTLDTRGRQLMRTDPRITHRRQDQIRPPRPHLVLDPPDQFEDCPFDLVNEIRVIPKGYTPPTGTLGCGRVQDRSTSCPQVYSTELSGLRKPAQAFPIQFEYLRNDPAQERGTPVEDLLTVPLDQANPEKTVQIGSTLQDP</sequence>